<evidence type="ECO:0000313" key="1">
    <source>
        <dbReference type="EMBL" id="GLX70487.1"/>
    </source>
</evidence>
<reference evidence="1 2" key="1">
    <citation type="submission" date="2023-03" db="EMBL/GenBank/DDBJ databases">
        <title>Draft genome sequence of the bacteria which degrade cell wall of Tricholomamatutake.</title>
        <authorList>
            <person name="Konishi Y."/>
            <person name="Fukuta Y."/>
            <person name="Shirasaka N."/>
        </authorList>
    </citation>
    <scope>NUCLEOTIDE SEQUENCE [LARGE SCALE GENOMIC DNA]</scope>
    <source>
        <strain evidence="2">mu1</strain>
    </source>
</reference>
<evidence type="ECO:0000313" key="2">
    <source>
        <dbReference type="Proteomes" id="UP001157114"/>
    </source>
</evidence>
<sequence>MSETPTGRLLTTDEEIREAMAAKEPVMAYQDRMRLRPPLPIIGYNADIVRIEDGTTFLRSATTFYTLSEEDAKRYEASLHR</sequence>
<gene>
    <name evidence="1" type="ORF">MU1_48330</name>
</gene>
<protein>
    <submittedName>
        <fullName evidence="1">Uncharacterized protein</fullName>
    </submittedName>
</protein>
<comment type="caution">
    <text evidence="1">The sequence shown here is derived from an EMBL/GenBank/DDBJ whole genome shotgun (WGS) entry which is preliminary data.</text>
</comment>
<organism evidence="1 2">
    <name type="scientific">Paenibacillus glycanilyticus</name>
    <dbReference type="NCBI Taxonomy" id="126569"/>
    <lineage>
        <taxon>Bacteria</taxon>
        <taxon>Bacillati</taxon>
        <taxon>Bacillota</taxon>
        <taxon>Bacilli</taxon>
        <taxon>Bacillales</taxon>
        <taxon>Paenibacillaceae</taxon>
        <taxon>Paenibacillus</taxon>
    </lineage>
</organism>
<name>A0ABQ6GLM4_9BACL</name>
<dbReference type="EMBL" id="BSSQ01000019">
    <property type="protein sequence ID" value="GLX70487.1"/>
    <property type="molecule type" value="Genomic_DNA"/>
</dbReference>
<proteinExistence type="predicted"/>
<dbReference type="Proteomes" id="UP001157114">
    <property type="component" value="Unassembled WGS sequence"/>
</dbReference>
<accession>A0ABQ6GLM4</accession>
<dbReference type="RefSeq" id="WP_284241264.1">
    <property type="nucleotide sequence ID" value="NZ_BSSQ01000019.1"/>
</dbReference>
<keyword evidence="2" id="KW-1185">Reference proteome</keyword>